<gene>
    <name evidence="1" type="ORF">GWI71_13865</name>
</gene>
<evidence type="ECO:0000313" key="2">
    <source>
        <dbReference type="Proteomes" id="UP000541347"/>
    </source>
</evidence>
<dbReference type="EMBL" id="JAABLP010000003">
    <property type="protein sequence ID" value="NBN64775.1"/>
    <property type="molecule type" value="Genomic_DNA"/>
</dbReference>
<sequence>MTGPSGGDGIRSGLPRLVRISLVLTTSARRPVPGTPDPLERALHEALDAGAVIREASPRNFMLWYPALRRNRWQGLILLPNRDARLSPLEIAVLSGHMLQIAGVGRCPDPGHGAGASGDEVLRLALSRVRAQL</sequence>
<evidence type="ECO:0000313" key="1">
    <source>
        <dbReference type="EMBL" id="NBN64775.1"/>
    </source>
</evidence>
<reference evidence="1 2" key="1">
    <citation type="submission" date="2020-01" db="EMBL/GenBank/DDBJ databases">
        <authorList>
            <person name="Peng S.Y."/>
            <person name="Li J."/>
            <person name="Wang M."/>
            <person name="Wang L."/>
            <person name="Wang C.Q."/>
            <person name="Wang J.R."/>
        </authorList>
    </citation>
    <scope>NUCLEOTIDE SEQUENCE [LARGE SCALE GENOMIC DNA]</scope>
    <source>
        <strain evidence="1 2">XCT-34</strain>
    </source>
</reference>
<proteinExistence type="predicted"/>
<comment type="caution">
    <text evidence="1">The sequence shown here is derived from an EMBL/GenBank/DDBJ whole genome shotgun (WGS) entry which is preliminary data.</text>
</comment>
<dbReference type="Proteomes" id="UP000541347">
    <property type="component" value="Unassembled WGS sequence"/>
</dbReference>
<protein>
    <submittedName>
        <fullName evidence="1">Uncharacterized protein</fullName>
    </submittedName>
</protein>
<name>A0ABW9ZIT8_9HYPH</name>
<organism evidence="1 2">
    <name type="scientific">Pannonibacter tanglangensis</name>
    <dbReference type="NCBI Taxonomy" id="2750084"/>
    <lineage>
        <taxon>Bacteria</taxon>
        <taxon>Pseudomonadati</taxon>
        <taxon>Pseudomonadota</taxon>
        <taxon>Alphaproteobacteria</taxon>
        <taxon>Hyphomicrobiales</taxon>
        <taxon>Stappiaceae</taxon>
        <taxon>Pannonibacter</taxon>
    </lineage>
</organism>
<accession>A0ABW9ZIT8</accession>
<dbReference type="RefSeq" id="WP_161676720.1">
    <property type="nucleotide sequence ID" value="NZ_JAABLP010000003.1"/>
</dbReference>
<keyword evidence="2" id="KW-1185">Reference proteome</keyword>